<dbReference type="InterPro" id="IPR004869">
    <property type="entry name" value="MMPL_dom"/>
</dbReference>
<keyword evidence="5 7" id="KW-1133">Transmembrane helix</keyword>
<dbReference type="InterPro" id="IPR050545">
    <property type="entry name" value="Mycobact_MmpL"/>
</dbReference>
<comment type="caution">
    <text evidence="9">The sequence shown here is derived from an EMBL/GenBank/DDBJ whole genome shotgun (WGS) entry which is preliminary data.</text>
</comment>
<organism evidence="9">
    <name type="scientific">marine sediment metagenome</name>
    <dbReference type="NCBI Taxonomy" id="412755"/>
    <lineage>
        <taxon>unclassified sequences</taxon>
        <taxon>metagenomes</taxon>
        <taxon>ecological metagenomes</taxon>
    </lineage>
</organism>
<evidence type="ECO:0000256" key="5">
    <source>
        <dbReference type="ARBA" id="ARBA00022989"/>
    </source>
</evidence>
<comment type="subcellular location">
    <subcellularLocation>
        <location evidence="1">Cell membrane</location>
        <topology evidence="1">Multi-pass membrane protein</topology>
    </subcellularLocation>
</comment>
<dbReference type="EMBL" id="BARS01040971">
    <property type="protein sequence ID" value="GAG40963.1"/>
    <property type="molecule type" value="Genomic_DNA"/>
</dbReference>
<accession>X0XWP3</accession>
<evidence type="ECO:0000259" key="8">
    <source>
        <dbReference type="Pfam" id="PF03176"/>
    </source>
</evidence>
<keyword evidence="4 7" id="KW-0812">Transmembrane</keyword>
<feature type="non-terminal residue" evidence="9">
    <location>
        <position position="1"/>
    </location>
</feature>
<evidence type="ECO:0000256" key="7">
    <source>
        <dbReference type="SAM" id="Phobius"/>
    </source>
</evidence>
<keyword evidence="6 7" id="KW-0472">Membrane</keyword>
<gene>
    <name evidence="9" type="ORF">S01H1_62388</name>
</gene>
<feature type="transmembrane region" description="Helical" evidence="7">
    <location>
        <begin position="59"/>
        <end position="90"/>
    </location>
</feature>
<keyword evidence="3" id="KW-1003">Cell membrane</keyword>
<evidence type="ECO:0000256" key="6">
    <source>
        <dbReference type="ARBA" id="ARBA00023136"/>
    </source>
</evidence>
<feature type="transmembrane region" description="Helical" evidence="7">
    <location>
        <begin position="30"/>
        <end position="53"/>
    </location>
</feature>
<dbReference type="SUPFAM" id="SSF82866">
    <property type="entry name" value="Multidrug efflux transporter AcrB transmembrane domain"/>
    <property type="match status" value="1"/>
</dbReference>
<dbReference type="AlphaFoldDB" id="X0XWP3"/>
<dbReference type="GO" id="GO:0005886">
    <property type="term" value="C:plasma membrane"/>
    <property type="evidence" value="ECO:0007669"/>
    <property type="project" value="UniProtKB-SubCell"/>
</dbReference>
<proteinExistence type="inferred from homology"/>
<comment type="similarity">
    <text evidence="2">Belongs to the resistance-nodulation-cell division (RND) (TC 2.A.6) family. MmpL subfamily.</text>
</comment>
<protein>
    <recommendedName>
        <fullName evidence="8">Membrane transport protein MMPL domain-containing protein</fullName>
    </recommendedName>
</protein>
<name>X0XWP3_9ZZZZ</name>
<sequence>AIGEDYNIYLMSRVREEAAKHGMREGVRRAVIFTGSIISACGIIMAGTFGSMMAARIGLMIHIGFAMAFGILLDTFIIRPIMLPTIALLFKRQHVWYKHISVEGDKPS</sequence>
<evidence type="ECO:0000256" key="3">
    <source>
        <dbReference type="ARBA" id="ARBA00022475"/>
    </source>
</evidence>
<dbReference type="Gene3D" id="1.20.1640.10">
    <property type="entry name" value="Multidrug efflux transporter AcrB transmembrane domain"/>
    <property type="match status" value="1"/>
</dbReference>
<dbReference type="PANTHER" id="PTHR33406:SF6">
    <property type="entry name" value="MEMBRANE PROTEIN YDGH-RELATED"/>
    <property type="match status" value="1"/>
</dbReference>
<dbReference type="Pfam" id="PF03176">
    <property type="entry name" value="MMPL"/>
    <property type="match status" value="1"/>
</dbReference>
<evidence type="ECO:0000256" key="4">
    <source>
        <dbReference type="ARBA" id="ARBA00022692"/>
    </source>
</evidence>
<evidence type="ECO:0000313" key="9">
    <source>
        <dbReference type="EMBL" id="GAG40963.1"/>
    </source>
</evidence>
<feature type="domain" description="Membrane transport protein MMPL" evidence="8">
    <location>
        <begin position="1"/>
        <end position="96"/>
    </location>
</feature>
<evidence type="ECO:0000256" key="2">
    <source>
        <dbReference type="ARBA" id="ARBA00010157"/>
    </source>
</evidence>
<reference evidence="9" key="1">
    <citation type="journal article" date="2014" name="Front. Microbiol.">
        <title>High frequency of phylogenetically diverse reductive dehalogenase-homologous genes in deep subseafloor sedimentary metagenomes.</title>
        <authorList>
            <person name="Kawai M."/>
            <person name="Futagami T."/>
            <person name="Toyoda A."/>
            <person name="Takaki Y."/>
            <person name="Nishi S."/>
            <person name="Hori S."/>
            <person name="Arai W."/>
            <person name="Tsubouchi T."/>
            <person name="Morono Y."/>
            <person name="Uchiyama I."/>
            <person name="Ito T."/>
            <person name="Fujiyama A."/>
            <person name="Inagaki F."/>
            <person name="Takami H."/>
        </authorList>
    </citation>
    <scope>NUCLEOTIDE SEQUENCE</scope>
    <source>
        <strain evidence="9">Expedition CK06-06</strain>
    </source>
</reference>
<evidence type="ECO:0000256" key="1">
    <source>
        <dbReference type="ARBA" id="ARBA00004651"/>
    </source>
</evidence>
<dbReference type="PANTHER" id="PTHR33406">
    <property type="entry name" value="MEMBRANE PROTEIN MJ1562-RELATED"/>
    <property type="match status" value="1"/>
</dbReference>